<dbReference type="GO" id="GO:0003676">
    <property type="term" value="F:nucleic acid binding"/>
    <property type="evidence" value="ECO:0007669"/>
    <property type="project" value="InterPro"/>
</dbReference>
<dbReference type="EMBL" id="QGKX02001290">
    <property type="protein sequence ID" value="KAF3535215.1"/>
    <property type="molecule type" value="Genomic_DNA"/>
</dbReference>
<evidence type="ECO:0000313" key="2">
    <source>
        <dbReference type="Proteomes" id="UP000712600"/>
    </source>
</evidence>
<name>A0A8S9PU83_BRACR</name>
<protein>
    <recommendedName>
        <fullName evidence="3">RRM domain-containing protein</fullName>
    </recommendedName>
</protein>
<evidence type="ECO:0008006" key="3">
    <source>
        <dbReference type="Google" id="ProtNLM"/>
    </source>
</evidence>
<gene>
    <name evidence="1" type="ORF">F2Q69_00024020</name>
</gene>
<dbReference type="InterPro" id="IPR012677">
    <property type="entry name" value="Nucleotide-bd_a/b_plait_sf"/>
</dbReference>
<organism evidence="1 2">
    <name type="scientific">Brassica cretica</name>
    <name type="common">Mustard</name>
    <dbReference type="NCBI Taxonomy" id="69181"/>
    <lineage>
        <taxon>Eukaryota</taxon>
        <taxon>Viridiplantae</taxon>
        <taxon>Streptophyta</taxon>
        <taxon>Embryophyta</taxon>
        <taxon>Tracheophyta</taxon>
        <taxon>Spermatophyta</taxon>
        <taxon>Magnoliopsida</taxon>
        <taxon>eudicotyledons</taxon>
        <taxon>Gunneridae</taxon>
        <taxon>Pentapetalae</taxon>
        <taxon>rosids</taxon>
        <taxon>malvids</taxon>
        <taxon>Brassicales</taxon>
        <taxon>Brassicaceae</taxon>
        <taxon>Brassiceae</taxon>
        <taxon>Brassica</taxon>
    </lineage>
</organism>
<dbReference type="Proteomes" id="UP000712600">
    <property type="component" value="Unassembled WGS sequence"/>
</dbReference>
<comment type="caution">
    <text evidence="1">The sequence shown here is derived from an EMBL/GenBank/DDBJ whole genome shotgun (WGS) entry which is preliminary data.</text>
</comment>
<proteinExistence type="predicted"/>
<evidence type="ECO:0000313" key="1">
    <source>
        <dbReference type="EMBL" id="KAF3535215.1"/>
    </source>
</evidence>
<reference evidence="1" key="1">
    <citation type="submission" date="2019-12" db="EMBL/GenBank/DDBJ databases">
        <title>Genome sequencing and annotation of Brassica cretica.</title>
        <authorList>
            <person name="Studholme D.J."/>
            <person name="Sarris P."/>
        </authorList>
    </citation>
    <scope>NUCLEOTIDE SEQUENCE</scope>
    <source>
        <strain evidence="1">PFS-109/04</strain>
        <tissue evidence="1">Leaf</tissue>
    </source>
</reference>
<dbReference type="SUPFAM" id="SSF54928">
    <property type="entry name" value="RNA-binding domain, RBD"/>
    <property type="match status" value="1"/>
</dbReference>
<accession>A0A8S9PU83</accession>
<sequence>MEEEKKVGEKRKRADEEVADTLVVSKEGFDDESKLLTTVFVGNLPLKVKKKVIFEGVYVNAYVVFETEEAAEASLAHNMSLIDGNHIRVDRACPSRKKLKGQDDHLYDSKRTVFWEDEEEVYQLFTGKSNLENNVEAVRVIRDPHLNIGKGILF</sequence>
<dbReference type="Gene3D" id="3.30.70.330">
    <property type="match status" value="2"/>
</dbReference>
<dbReference type="InterPro" id="IPR035979">
    <property type="entry name" value="RBD_domain_sf"/>
</dbReference>
<dbReference type="AlphaFoldDB" id="A0A8S9PU83"/>